<reference evidence="3" key="1">
    <citation type="submission" date="2023-10" db="EMBL/GenBank/DDBJ databases">
        <title>Genome assembly of Pristionchus species.</title>
        <authorList>
            <person name="Yoshida K."/>
            <person name="Sommer R.J."/>
        </authorList>
    </citation>
    <scope>NUCLEOTIDE SEQUENCE</scope>
    <source>
        <strain evidence="3">RS5133</strain>
    </source>
</reference>
<dbReference type="Proteomes" id="UP001432322">
    <property type="component" value="Unassembled WGS sequence"/>
</dbReference>
<name>A0AAV5URN7_9BILA</name>
<dbReference type="SUPFAM" id="SSF55486">
    <property type="entry name" value="Metalloproteases ('zincins'), catalytic domain"/>
    <property type="match status" value="1"/>
</dbReference>
<sequence>RQWNLMNKADLPAAVDWDKYFGMIPKQAQDWINKAGNQIVLNEERYTSDLFATYLPGRDATVVNYLFIRLILDNSGLIPCSGLPCFAAQRALAEKKVPEHTERSRLPSRRRRPLPSYAILDETNEFGVACADMTSVIADAQARVYVDARFPTQDDKDTIRSSTLGVMTNIVGAMRGMIEQLDWMTDDSKAKAIFKASNIQVNVAFPDFILVNDQLDAKYKDLEFDPDDSFYAMLDKVTVFSISEQFKLLDAITADRGDFLG</sequence>
<dbReference type="GO" id="GO:0016485">
    <property type="term" value="P:protein processing"/>
    <property type="evidence" value="ECO:0007669"/>
    <property type="project" value="TreeGrafter"/>
</dbReference>
<gene>
    <name evidence="3" type="ORF">PFISCL1PPCAC_645</name>
</gene>
<dbReference type="Gene3D" id="3.40.390.10">
    <property type="entry name" value="Collagenase (Catalytic Domain)"/>
    <property type="match status" value="1"/>
</dbReference>
<protein>
    <recommendedName>
        <fullName evidence="2">Peptidase M13 N-terminal domain-containing protein</fullName>
    </recommendedName>
</protein>
<keyword evidence="4" id="KW-1185">Reference proteome</keyword>
<dbReference type="GO" id="GO:0005886">
    <property type="term" value="C:plasma membrane"/>
    <property type="evidence" value="ECO:0007669"/>
    <property type="project" value="TreeGrafter"/>
</dbReference>
<evidence type="ECO:0000256" key="1">
    <source>
        <dbReference type="ARBA" id="ARBA00007357"/>
    </source>
</evidence>
<evidence type="ECO:0000313" key="3">
    <source>
        <dbReference type="EMBL" id="GMT09348.1"/>
    </source>
</evidence>
<feature type="non-terminal residue" evidence="3">
    <location>
        <position position="261"/>
    </location>
</feature>
<dbReference type="InterPro" id="IPR000718">
    <property type="entry name" value="Peptidase_M13"/>
</dbReference>
<organism evidence="3 4">
    <name type="scientific">Pristionchus fissidentatus</name>
    <dbReference type="NCBI Taxonomy" id="1538716"/>
    <lineage>
        <taxon>Eukaryota</taxon>
        <taxon>Metazoa</taxon>
        <taxon>Ecdysozoa</taxon>
        <taxon>Nematoda</taxon>
        <taxon>Chromadorea</taxon>
        <taxon>Rhabditida</taxon>
        <taxon>Rhabditina</taxon>
        <taxon>Diplogasteromorpha</taxon>
        <taxon>Diplogasteroidea</taxon>
        <taxon>Neodiplogasteridae</taxon>
        <taxon>Pristionchus</taxon>
    </lineage>
</organism>
<dbReference type="InterPro" id="IPR024079">
    <property type="entry name" value="MetalloPept_cat_dom_sf"/>
</dbReference>
<dbReference type="PROSITE" id="PS51885">
    <property type="entry name" value="NEPRILYSIN"/>
    <property type="match status" value="1"/>
</dbReference>
<evidence type="ECO:0000259" key="2">
    <source>
        <dbReference type="Pfam" id="PF05649"/>
    </source>
</evidence>
<dbReference type="PANTHER" id="PTHR11733">
    <property type="entry name" value="ZINC METALLOPROTEASE FAMILY M13 NEPRILYSIN-RELATED"/>
    <property type="match status" value="1"/>
</dbReference>
<dbReference type="Pfam" id="PF05649">
    <property type="entry name" value="Peptidase_M13_N"/>
    <property type="match status" value="1"/>
</dbReference>
<evidence type="ECO:0000313" key="4">
    <source>
        <dbReference type="Proteomes" id="UP001432322"/>
    </source>
</evidence>
<dbReference type="PANTHER" id="PTHR11733:SF240">
    <property type="entry name" value="GH14155P-RELATED"/>
    <property type="match status" value="1"/>
</dbReference>
<comment type="similarity">
    <text evidence="1">Belongs to the peptidase M13 family.</text>
</comment>
<proteinExistence type="inferred from homology"/>
<feature type="domain" description="Peptidase M13 N-terminal" evidence="2">
    <location>
        <begin position="3"/>
        <end position="206"/>
    </location>
</feature>
<dbReference type="Gene3D" id="1.10.1380.10">
    <property type="entry name" value="Neutral endopeptidase , domain2"/>
    <property type="match status" value="1"/>
</dbReference>
<dbReference type="EMBL" id="BTSY01000001">
    <property type="protein sequence ID" value="GMT09348.1"/>
    <property type="molecule type" value="Genomic_DNA"/>
</dbReference>
<accession>A0AAV5URN7</accession>
<dbReference type="GO" id="GO:0004222">
    <property type="term" value="F:metalloendopeptidase activity"/>
    <property type="evidence" value="ECO:0007669"/>
    <property type="project" value="InterPro"/>
</dbReference>
<dbReference type="AlphaFoldDB" id="A0AAV5URN7"/>
<dbReference type="InterPro" id="IPR008753">
    <property type="entry name" value="Peptidase_M13_N"/>
</dbReference>
<feature type="non-terminal residue" evidence="3">
    <location>
        <position position="1"/>
    </location>
</feature>
<dbReference type="InterPro" id="IPR042089">
    <property type="entry name" value="Peptidase_M13_dom_2"/>
</dbReference>
<comment type="caution">
    <text evidence="3">The sequence shown here is derived from an EMBL/GenBank/DDBJ whole genome shotgun (WGS) entry which is preliminary data.</text>
</comment>